<comment type="similarity">
    <text evidence="1">Belongs to the SNF7 family.</text>
</comment>
<dbReference type="Gene3D" id="6.10.140.1230">
    <property type="match status" value="1"/>
</dbReference>
<dbReference type="EMBL" id="UZAI01017876">
    <property type="protein sequence ID" value="VDP30608.1"/>
    <property type="molecule type" value="Genomic_DNA"/>
</dbReference>
<dbReference type="PANTHER" id="PTHR10476">
    <property type="entry name" value="CHARGED MULTIVESICULAR BODY PROTEIN"/>
    <property type="match status" value="1"/>
</dbReference>
<keyword evidence="3" id="KW-1185">Reference proteome</keyword>
<sequence>MNLFGRKKDPKAQLNEMTSVLKRQKYPLQRDIQTHLRQQKQLEMAIKKCAKESDVLSAKVYAKEYAESKKAVARLYLALSQIDCVSMELRHMASMNKLTSGMQKSTTVMNAMSSLVRLPELQSTMQNLSKEMMKAGIMEEMISDTFEPIGSVENTDDLVSAEVDKVLWDLTAGQLGKAPEPAYDPFSVSKAQTELSVLSVQDDGEAEMDARLAALRS</sequence>
<organism evidence="2 3">
    <name type="scientific">Schistosoma margrebowiei</name>
    <dbReference type="NCBI Taxonomy" id="48269"/>
    <lineage>
        <taxon>Eukaryota</taxon>
        <taxon>Metazoa</taxon>
        <taxon>Spiralia</taxon>
        <taxon>Lophotrochozoa</taxon>
        <taxon>Platyhelminthes</taxon>
        <taxon>Trematoda</taxon>
        <taxon>Digenea</taxon>
        <taxon>Strigeidida</taxon>
        <taxon>Schistosomatoidea</taxon>
        <taxon>Schistosomatidae</taxon>
        <taxon>Schistosoma</taxon>
    </lineage>
</organism>
<accession>A0A183MSZ0</accession>
<reference evidence="2 3" key="1">
    <citation type="submission" date="2018-11" db="EMBL/GenBank/DDBJ databases">
        <authorList>
            <consortium name="Pathogen Informatics"/>
        </authorList>
    </citation>
    <scope>NUCLEOTIDE SEQUENCE [LARGE SCALE GENOMIC DNA]</scope>
    <source>
        <strain evidence="2 3">Zambia</strain>
    </source>
</reference>
<evidence type="ECO:0000256" key="1">
    <source>
        <dbReference type="ARBA" id="ARBA00006190"/>
    </source>
</evidence>
<proteinExistence type="inferred from homology"/>
<dbReference type="GO" id="GO:0007034">
    <property type="term" value="P:vacuolar transport"/>
    <property type="evidence" value="ECO:0007669"/>
    <property type="project" value="InterPro"/>
</dbReference>
<evidence type="ECO:0000313" key="2">
    <source>
        <dbReference type="EMBL" id="VDP30608.1"/>
    </source>
</evidence>
<name>A0A183MSZ0_9TREM</name>
<protein>
    <recommendedName>
        <fullName evidence="4">Charged multivesicular body protein 3</fullName>
    </recommendedName>
</protein>
<evidence type="ECO:0000313" key="3">
    <source>
        <dbReference type="Proteomes" id="UP000277204"/>
    </source>
</evidence>
<dbReference type="Proteomes" id="UP000277204">
    <property type="component" value="Unassembled WGS sequence"/>
</dbReference>
<gene>
    <name evidence="2" type="ORF">SMRZ_LOCUS19165</name>
</gene>
<dbReference type="Pfam" id="PF03357">
    <property type="entry name" value="Snf7"/>
    <property type="match status" value="1"/>
</dbReference>
<evidence type="ECO:0008006" key="4">
    <source>
        <dbReference type="Google" id="ProtNLM"/>
    </source>
</evidence>
<dbReference type="InterPro" id="IPR005024">
    <property type="entry name" value="Snf7_fam"/>
</dbReference>
<dbReference type="AlphaFoldDB" id="A0A183MSZ0"/>
<dbReference type="STRING" id="48269.A0A183MSZ0"/>